<dbReference type="EMBL" id="JASJQH010009217">
    <property type="protein sequence ID" value="KAK9680542.1"/>
    <property type="molecule type" value="Genomic_DNA"/>
</dbReference>
<evidence type="ECO:0000313" key="3">
    <source>
        <dbReference type="Proteomes" id="UP001479436"/>
    </source>
</evidence>
<feature type="non-terminal residue" evidence="2">
    <location>
        <position position="115"/>
    </location>
</feature>
<reference evidence="2 3" key="1">
    <citation type="submission" date="2023-04" db="EMBL/GenBank/DDBJ databases">
        <title>Genome of Basidiobolus ranarum AG-B5.</title>
        <authorList>
            <person name="Stajich J.E."/>
            <person name="Carter-House D."/>
            <person name="Gryganskyi A."/>
        </authorList>
    </citation>
    <scope>NUCLEOTIDE SEQUENCE [LARGE SCALE GENOMIC DNA]</scope>
    <source>
        <strain evidence="2 3">AG-B5</strain>
    </source>
</reference>
<comment type="caution">
    <text evidence="2">The sequence shown here is derived from an EMBL/GenBank/DDBJ whole genome shotgun (WGS) entry which is preliminary data.</text>
</comment>
<protein>
    <submittedName>
        <fullName evidence="2">Uncharacterized protein</fullName>
    </submittedName>
</protein>
<dbReference type="InterPro" id="IPR021862">
    <property type="entry name" value="DUF3472"/>
</dbReference>
<feature type="chain" id="PRO_5045243251" evidence="1">
    <location>
        <begin position="21"/>
        <end position="115"/>
    </location>
</feature>
<evidence type="ECO:0000313" key="2">
    <source>
        <dbReference type="EMBL" id="KAK9680542.1"/>
    </source>
</evidence>
<keyword evidence="3" id="KW-1185">Reference proteome</keyword>
<accession>A0ABR2VMJ9</accession>
<feature type="signal peptide" evidence="1">
    <location>
        <begin position="1"/>
        <end position="20"/>
    </location>
</feature>
<sequence>MLWKPILLAVAALLPVSVNSDAIDMWMSLPRNPKLFTSFQTSLEVPEGHDPNYTYWCAAAWFNGYFGIQRTNGDDHAVIFTLWNQGNKSARILEAAPNAKIHMCEEHCAEGSAAQ</sequence>
<name>A0ABR2VMJ9_9FUNG</name>
<proteinExistence type="predicted"/>
<dbReference type="Pfam" id="PF11958">
    <property type="entry name" value="DUF3472"/>
    <property type="match status" value="1"/>
</dbReference>
<organism evidence="2 3">
    <name type="scientific">Basidiobolus ranarum</name>
    <dbReference type="NCBI Taxonomy" id="34480"/>
    <lineage>
        <taxon>Eukaryota</taxon>
        <taxon>Fungi</taxon>
        <taxon>Fungi incertae sedis</taxon>
        <taxon>Zoopagomycota</taxon>
        <taxon>Entomophthoromycotina</taxon>
        <taxon>Basidiobolomycetes</taxon>
        <taxon>Basidiobolales</taxon>
        <taxon>Basidiobolaceae</taxon>
        <taxon>Basidiobolus</taxon>
    </lineage>
</organism>
<keyword evidence="1" id="KW-0732">Signal</keyword>
<dbReference type="Proteomes" id="UP001479436">
    <property type="component" value="Unassembled WGS sequence"/>
</dbReference>
<evidence type="ECO:0000256" key="1">
    <source>
        <dbReference type="SAM" id="SignalP"/>
    </source>
</evidence>
<gene>
    <name evidence="2" type="ORF">K7432_015905</name>
</gene>